<sequence>MDRNYNLNLRWEMLILADRVDRGRRELKERRRNRAFMSRNVDPLVSLPDSEFVRTFRLSKHVVKEIAADLTPLIAKERRKDVELQVQVQVQLQVQGHVGVKGSDEVRVQVQLQVQGHVGVKGSDRSRSRCSYRSSSGSRDPTRSATQVAGVEVRDRRPGARKRLDSSSDTDGKLALVELQVQVQVQLQVQGHVGVKGSDEVRVQVQLQVQGHVGVKGSDRSRSRCSYRSSSGSRDPTRSATQVAGVEVRDRRPGHLTALAHRKQDEAASQTVDKHYLCIMASDSPEQNLTQYFSLCNDFIHAARLRDGHVLIHCLAGMSRSVTVAVAYIMSVTPLTWREALKVVRAGRAVANPNLGFQRQLQDFETYKLVEERRRIKERYPSLALSDRDLAECRVMLASYQTMLNQKTICEGKCAMGRQCPTGVCRTGSKRQPRTRRPSTAASSLESSPVGMRRSPSTLSTTSTASGYRPRSSPAGLYSYTGATSRPTRSASGMSMTRMTDPIGGGTAMAVGGTEYSRRRAASAPATPALSPATSPPGSPHRNTTHR</sequence>
<dbReference type="InterPro" id="IPR020422">
    <property type="entry name" value="TYR_PHOSPHATASE_DUAL_dom"/>
</dbReference>
<name>A0A8S4D3K6_PLUXY</name>
<comment type="similarity">
    <text evidence="1">Belongs to the protein-tyrosine phosphatase family. Non-receptor class dual specificity subfamily.</text>
</comment>
<comment type="catalytic activity">
    <reaction evidence="4">
        <text>O-phospho-L-seryl-[protein] + H2O = L-seryl-[protein] + phosphate</text>
        <dbReference type="Rhea" id="RHEA:20629"/>
        <dbReference type="Rhea" id="RHEA-COMP:9863"/>
        <dbReference type="Rhea" id="RHEA-COMP:11604"/>
        <dbReference type="ChEBI" id="CHEBI:15377"/>
        <dbReference type="ChEBI" id="CHEBI:29999"/>
        <dbReference type="ChEBI" id="CHEBI:43474"/>
        <dbReference type="ChEBI" id="CHEBI:83421"/>
        <dbReference type="EC" id="3.1.3.16"/>
    </reaction>
</comment>
<evidence type="ECO:0000313" key="10">
    <source>
        <dbReference type="Proteomes" id="UP000653454"/>
    </source>
</evidence>
<feature type="domain" description="Tyrosine-protein phosphatase" evidence="7">
    <location>
        <begin position="217"/>
        <end position="370"/>
    </location>
</feature>
<evidence type="ECO:0000256" key="6">
    <source>
        <dbReference type="SAM" id="MobiDB-lite"/>
    </source>
</evidence>
<dbReference type="SMART" id="SM00195">
    <property type="entry name" value="DSPc"/>
    <property type="match status" value="1"/>
</dbReference>
<keyword evidence="3" id="KW-0904">Protein phosphatase</keyword>
<evidence type="ECO:0000313" key="9">
    <source>
        <dbReference type="EMBL" id="CAG9088465.1"/>
    </source>
</evidence>
<feature type="region of interest" description="Disordered" evidence="6">
    <location>
        <begin position="421"/>
        <end position="547"/>
    </location>
</feature>
<feature type="region of interest" description="Disordered" evidence="6">
    <location>
        <begin position="119"/>
        <end position="169"/>
    </location>
</feature>
<dbReference type="GO" id="GO:0004725">
    <property type="term" value="F:protein tyrosine phosphatase activity"/>
    <property type="evidence" value="ECO:0007669"/>
    <property type="project" value="TreeGrafter"/>
</dbReference>
<dbReference type="PANTHER" id="PTHR45948:SF2">
    <property type="entry name" value="DUAL SPECIFICITY PROTEIN PHOSPHATASE"/>
    <property type="match status" value="1"/>
</dbReference>
<gene>
    <name evidence="9" type="ORF">PLXY2_LOCUS216</name>
</gene>
<dbReference type="Gene3D" id="3.90.190.10">
    <property type="entry name" value="Protein tyrosine phosphatase superfamily"/>
    <property type="match status" value="1"/>
</dbReference>
<accession>A0A8S4D3K6</accession>
<evidence type="ECO:0000259" key="7">
    <source>
        <dbReference type="PROSITE" id="PS50054"/>
    </source>
</evidence>
<dbReference type="AlphaFoldDB" id="A0A8S4D3K6"/>
<dbReference type="GO" id="GO:0004722">
    <property type="term" value="F:protein serine/threonine phosphatase activity"/>
    <property type="evidence" value="ECO:0007669"/>
    <property type="project" value="UniProtKB-EC"/>
</dbReference>
<feature type="compositionally biased region" description="Polar residues" evidence="6">
    <location>
        <begin position="438"/>
        <end position="447"/>
    </location>
</feature>
<dbReference type="SUPFAM" id="SSF52799">
    <property type="entry name" value="(Phosphotyrosine protein) phosphatases II"/>
    <property type="match status" value="1"/>
</dbReference>
<dbReference type="PROSITE" id="PS50054">
    <property type="entry name" value="TYR_PHOSPHATASE_DUAL"/>
    <property type="match status" value="1"/>
</dbReference>
<keyword evidence="10" id="KW-1185">Reference proteome</keyword>
<feature type="compositionally biased region" description="Low complexity" evidence="6">
    <location>
        <begin position="224"/>
        <end position="234"/>
    </location>
</feature>
<evidence type="ECO:0000256" key="1">
    <source>
        <dbReference type="ARBA" id="ARBA00008601"/>
    </source>
</evidence>
<keyword evidence="2" id="KW-0378">Hydrolase</keyword>
<dbReference type="GO" id="GO:0005829">
    <property type="term" value="C:cytosol"/>
    <property type="evidence" value="ECO:0007669"/>
    <property type="project" value="TreeGrafter"/>
</dbReference>
<evidence type="ECO:0000256" key="2">
    <source>
        <dbReference type="ARBA" id="ARBA00022801"/>
    </source>
</evidence>
<reference evidence="9" key="1">
    <citation type="submission" date="2020-11" db="EMBL/GenBank/DDBJ databases">
        <authorList>
            <person name="Whiteford S."/>
        </authorList>
    </citation>
    <scope>NUCLEOTIDE SEQUENCE</scope>
</reference>
<evidence type="ECO:0000259" key="8">
    <source>
        <dbReference type="PROSITE" id="PS50056"/>
    </source>
</evidence>
<protein>
    <submittedName>
        <fullName evidence="9">(diamondback moth) hypothetical protein</fullName>
    </submittedName>
</protein>
<dbReference type="Proteomes" id="UP000653454">
    <property type="component" value="Unassembled WGS sequence"/>
</dbReference>
<evidence type="ECO:0000256" key="5">
    <source>
        <dbReference type="ARBA" id="ARBA00048336"/>
    </source>
</evidence>
<feature type="compositionally biased region" description="Low complexity" evidence="6">
    <location>
        <begin position="455"/>
        <end position="466"/>
    </location>
</feature>
<dbReference type="EMBL" id="CAJHNJ030000001">
    <property type="protein sequence ID" value="CAG9088465.1"/>
    <property type="molecule type" value="Genomic_DNA"/>
</dbReference>
<feature type="compositionally biased region" description="Basic and acidic residues" evidence="6">
    <location>
        <begin position="152"/>
        <end position="169"/>
    </location>
</feature>
<feature type="compositionally biased region" description="Basic residues" evidence="6">
    <location>
        <begin position="428"/>
        <end position="437"/>
    </location>
</feature>
<evidence type="ECO:0000256" key="3">
    <source>
        <dbReference type="ARBA" id="ARBA00022912"/>
    </source>
</evidence>
<proteinExistence type="inferred from homology"/>
<comment type="catalytic activity">
    <reaction evidence="5">
        <text>O-phospho-L-threonyl-[protein] + H2O = L-threonyl-[protein] + phosphate</text>
        <dbReference type="Rhea" id="RHEA:47004"/>
        <dbReference type="Rhea" id="RHEA-COMP:11060"/>
        <dbReference type="Rhea" id="RHEA-COMP:11605"/>
        <dbReference type="ChEBI" id="CHEBI:15377"/>
        <dbReference type="ChEBI" id="CHEBI:30013"/>
        <dbReference type="ChEBI" id="CHEBI:43474"/>
        <dbReference type="ChEBI" id="CHEBI:61977"/>
        <dbReference type="EC" id="3.1.3.16"/>
    </reaction>
</comment>
<dbReference type="InterPro" id="IPR029021">
    <property type="entry name" value="Prot-tyrosine_phosphatase-like"/>
</dbReference>
<dbReference type="PANTHER" id="PTHR45948">
    <property type="entry name" value="DUAL SPECIFICITY PROTEIN PHOSPHATASE DDB_G0269404-RELATED"/>
    <property type="match status" value="1"/>
</dbReference>
<comment type="caution">
    <text evidence="9">The sequence shown here is derived from an EMBL/GenBank/DDBJ whole genome shotgun (WGS) entry which is preliminary data.</text>
</comment>
<feature type="region of interest" description="Disordered" evidence="6">
    <location>
        <begin position="214"/>
        <end position="245"/>
    </location>
</feature>
<feature type="compositionally biased region" description="Low complexity" evidence="6">
    <location>
        <begin position="129"/>
        <end position="139"/>
    </location>
</feature>
<dbReference type="GO" id="GO:0007165">
    <property type="term" value="P:signal transduction"/>
    <property type="evidence" value="ECO:0007669"/>
    <property type="project" value="TreeGrafter"/>
</dbReference>
<dbReference type="PROSITE" id="PS50056">
    <property type="entry name" value="TYR_PHOSPHATASE_2"/>
    <property type="match status" value="1"/>
</dbReference>
<feature type="domain" description="Tyrosine specific protein phosphatases" evidence="8">
    <location>
        <begin position="297"/>
        <end position="348"/>
    </location>
</feature>
<feature type="compositionally biased region" description="Low complexity" evidence="6">
    <location>
        <begin position="522"/>
        <end position="533"/>
    </location>
</feature>
<organism evidence="9 10">
    <name type="scientific">Plutella xylostella</name>
    <name type="common">Diamondback moth</name>
    <name type="synonym">Plutella maculipennis</name>
    <dbReference type="NCBI Taxonomy" id="51655"/>
    <lineage>
        <taxon>Eukaryota</taxon>
        <taxon>Metazoa</taxon>
        <taxon>Ecdysozoa</taxon>
        <taxon>Arthropoda</taxon>
        <taxon>Hexapoda</taxon>
        <taxon>Insecta</taxon>
        <taxon>Pterygota</taxon>
        <taxon>Neoptera</taxon>
        <taxon>Endopterygota</taxon>
        <taxon>Lepidoptera</taxon>
        <taxon>Glossata</taxon>
        <taxon>Ditrysia</taxon>
        <taxon>Yponomeutoidea</taxon>
        <taxon>Plutellidae</taxon>
        <taxon>Plutella</taxon>
    </lineage>
</organism>
<dbReference type="Pfam" id="PF00782">
    <property type="entry name" value="DSPc"/>
    <property type="match status" value="1"/>
</dbReference>
<dbReference type="InterPro" id="IPR000387">
    <property type="entry name" value="Tyr_Pase_dom"/>
</dbReference>
<dbReference type="InterPro" id="IPR000340">
    <property type="entry name" value="Dual-sp_phosphatase_cat-dom"/>
</dbReference>
<feature type="compositionally biased region" description="Polar residues" evidence="6">
    <location>
        <begin position="481"/>
        <end position="498"/>
    </location>
</feature>
<evidence type="ECO:0000256" key="4">
    <source>
        <dbReference type="ARBA" id="ARBA00047761"/>
    </source>
</evidence>